<evidence type="ECO:0000313" key="3">
    <source>
        <dbReference type="EMBL" id="TEB34582.1"/>
    </source>
</evidence>
<gene>
    <name evidence="3" type="ORF">FA13DRAFT_1729211</name>
</gene>
<evidence type="ECO:0000256" key="1">
    <source>
        <dbReference type="SAM" id="MobiDB-lite"/>
    </source>
</evidence>
<sequence>MGGSLTIWRITHPLLVLLNPCLPARSLQRTRSSPSSSTFPQDLISPRGEGASPPNGAEGYHFLLSSKWRHCLPDAA</sequence>
<evidence type="ECO:0000256" key="2">
    <source>
        <dbReference type="SAM" id="SignalP"/>
    </source>
</evidence>
<keyword evidence="2" id="KW-0732">Signal</keyword>
<organism evidence="3 4">
    <name type="scientific">Coprinellus micaceus</name>
    <name type="common">Glistening ink-cap mushroom</name>
    <name type="synonym">Coprinus micaceus</name>
    <dbReference type="NCBI Taxonomy" id="71717"/>
    <lineage>
        <taxon>Eukaryota</taxon>
        <taxon>Fungi</taxon>
        <taxon>Dikarya</taxon>
        <taxon>Basidiomycota</taxon>
        <taxon>Agaricomycotina</taxon>
        <taxon>Agaricomycetes</taxon>
        <taxon>Agaricomycetidae</taxon>
        <taxon>Agaricales</taxon>
        <taxon>Agaricineae</taxon>
        <taxon>Psathyrellaceae</taxon>
        <taxon>Coprinellus</taxon>
    </lineage>
</organism>
<reference evidence="3 4" key="1">
    <citation type="journal article" date="2019" name="Nat. Ecol. Evol.">
        <title>Megaphylogeny resolves global patterns of mushroom evolution.</title>
        <authorList>
            <person name="Varga T."/>
            <person name="Krizsan K."/>
            <person name="Foldi C."/>
            <person name="Dima B."/>
            <person name="Sanchez-Garcia M."/>
            <person name="Sanchez-Ramirez S."/>
            <person name="Szollosi G.J."/>
            <person name="Szarkandi J.G."/>
            <person name="Papp V."/>
            <person name="Albert L."/>
            <person name="Andreopoulos W."/>
            <person name="Angelini C."/>
            <person name="Antonin V."/>
            <person name="Barry K.W."/>
            <person name="Bougher N.L."/>
            <person name="Buchanan P."/>
            <person name="Buyck B."/>
            <person name="Bense V."/>
            <person name="Catcheside P."/>
            <person name="Chovatia M."/>
            <person name="Cooper J."/>
            <person name="Damon W."/>
            <person name="Desjardin D."/>
            <person name="Finy P."/>
            <person name="Geml J."/>
            <person name="Haridas S."/>
            <person name="Hughes K."/>
            <person name="Justo A."/>
            <person name="Karasinski D."/>
            <person name="Kautmanova I."/>
            <person name="Kiss B."/>
            <person name="Kocsube S."/>
            <person name="Kotiranta H."/>
            <person name="LaButti K.M."/>
            <person name="Lechner B.E."/>
            <person name="Liimatainen K."/>
            <person name="Lipzen A."/>
            <person name="Lukacs Z."/>
            <person name="Mihaltcheva S."/>
            <person name="Morgado L.N."/>
            <person name="Niskanen T."/>
            <person name="Noordeloos M.E."/>
            <person name="Ohm R.A."/>
            <person name="Ortiz-Santana B."/>
            <person name="Ovrebo C."/>
            <person name="Racz N."/>
            <person name="Riley R."/>
            <person name="Savchenko A."/>
            <person name="Shiryaev A."/>
            <person name="Soop K."/>
            <person name="Spirin V."/>
            <person name="Szebenyi C."/>
            <person name="Tomsovsky M."/>
            <person name="Tulloss R.E."/>
            <person name="Uehling J."/>
            <person name="Grigoriev I.V."/>
            <person name="Vagvolgyi C."/>
            <person name="Papp T."/>
            <person name="Martin F.M."/>
            <person name="Miettinen O."/>
            <person name="Hibbett D.S."/>
            <person name="Nagy L.G."/>
        </authorList>
    </citation>
    <scope>NUCLEOTIDE SEQUENCE [LARGE SCALE GENOMIC DNA]</scope>
    <source>
        <strain evidence="3 4">FP101781</strain>
    </source>
</reference>
<protein>
    <recommendedName>
        <fullName evidence="5">Secreted protein</fullName>
    </recommendedName>
</protein>
<dbReference type="EMBL" id="QPFP01000009">
    <property type="protein sequence ID" value="TEB34582.1"/>
    <property type="molecule type" value="Genomic_DNA"/>
</dbReference>
<feature type="signal peptide" evidence="2">
    <location>
        <begin position="1"/>
        <end position="26"/>
    </location>
</feature>
<proteinExistence type="predicted"/>
<name>A0A4Y7TM04_COPMI</name>
<evidence type="ECO:0000313" key="4">
    <source>
        <dbReference type="Proteomes" id="UP000298030"/>
    </source>
</evidence>
<feature type="region of interest" description="Disordered" evidence="1">
    <location>
        <begin position="27"/>
        <end position="58"/>
    </location>
</feature>
<evidence type="ECO:0008006" key="5">
    <source>
        <dbReference type="Google" id="ProtNLM"/>
    </source>
</evidence>
<dbReference type="Proteomes" id="UP000298030">
    <property type="component" value="Unassembled WGS sequence"/>
</dbReference>
<accession>A0A4Y7TM04</accession>
<feature type="compositionally biased region" description="Low complexity" evidence="1">
    <location>
        <begin position="27"/>
        <end position="37"/>
    </location>
</feature>
<comment type="caution">
    <text evidence="3">The sequence shown here is derived from an EMBL/GenBank/DDBJ whole genome shotgun (WGS) entry which is preliminary data.</text>
</comment>
<feature type="chain" id="PRO_5021336145" description="Secreted protein" evidence="2">
    <location>
        <begin position="27"/>
        <end position="76"/>
    </location>
</feature>
<dbReference type="AlphaFoldDB" id="A0A4Y7TM04"/>
<keyword evidence="4" id="KW-1185">Reference proteome</keyword>